<evidence type="ECO:0000313" key="3">
    <source>
        <dbReference type="Proteomes" id="UP000015104"/>
    </source>
</evidence>
<reference evidence="2" key="2">
    <citation type="submission" date="2015-06" db="UniProtKB">
        <authorList>
            <consortium name="EnsemblMetazoa"/>
        </authorList>
    </citation>
    <scope>IDENTIFICATION</scope>
</reference>
<feature type="compositionally biased region" description="Low complexity" evidence="1">
    <location>
        <begin position="1"/>
        <end position="14"/>
    </location>
</feature>
<feature type="compositionally biased region" description="Low complexity" evidence="1">
    <location>
        <begin position="85"/>
        <end position="97"/>
    </location>
</feature>
<feature type="compositionally biased region" description="Acidic residues" evidence="1">
    <location>
        <begin position="196"/>
        <end position="249"/>
    </location>
</feature>
<reference evidence="3" key="1">
    <citation type="submission" date="2011-08" db="EMBL/GenBank/DDBJ databases">
        <authorList>
            <person name="Rombauts S."/>
        </authorList>
    </citation>
    <scope>NUCLEOTIDE SEQUENCE</scope>
    <source>
        <strain evidence="3">London</strain>
    </source>
</reference>
<sequence>MLTSSAESAESNSEPNGVNKTKDGVMEILKGQEQAQNPYIQARGQPNRYTGNNGPTNNFGAPLGAYNPQSFSRPRNPAYGNQFQNNNNYNNNNNHNNRGFGQLSDILSGVMPDSPQRGFNTRTPQQLQQPVPNYPNNYPNLNLNHGNGNNVNIPNQGFGLGDQASNENNDQSGETDLPQSNLGEQGDHGGHGAEEPVNDEGSNEEIQPNEEEPIEGNNNDEEVNEDNNEEGGEADERVDEDGEQPEYDEDKNASTNNNDETNADTVAAADESTEQEGEQDPSNDPDLAQFQNFQGGNFPGDLFPPGILSQGDLQDIQKSIEEQQKNEAEKQRAEEEAAAQSENGDGNEGAEENAENEETNDEEEAEKPVESPPINNQLAPGYGGRVNHQPNLLGINRGLTGRSRNPGLIQPYELPNAPFANRGGLVNNNRYGSDNRGDFGTGIQDYEYERPKINRGSDVSDRAPLGFRGNLPFNRNRFQPSRESNEDEEDSENQRPLTLRDRFANRFGRFRPRLFGNSRRYNEDLGEYGGHRANSNQVADIKPAHKQDSLVDKGKAYLNQLFKRKDSQSAVDYDDED</sequence>
<evidence type="ECO:0000256" key="1">
    <source>
        <dbReference type="SAM" id="MobiDB-lite"/>
    </source>
</evidence>
<feature type="compositionally biased region" description="Acidic residues" evidence="1">
    <location>
        <begin position="271"/>
        <end position="283"/>
    </location>
</feature>
<proteinExistence type="predicted"/>
<protein>
    <submittedName>
        <fullName evidence="2">Uncharacterized protein</fullName>
    </submittedName>
</protein>
<feature type="region of interest" description="Disordered" evidence="1">
    <location>
        <begin position="72"/>
        <end position="399"/>
    </location>
</feature>
<dbReference type="EnsemblMetazoa" id="tetur10g01430.1">
    <property type="protein sequence ID" value="tetur10g01430.1"/>
    <property type="gene ID" value="tetur10g01430"/>
</dbReference>
<dbReference type="Proteomes" id="UP000015104">
    <property type="component" value="Unassembled WGS sequence"/>
</dbReference>
<evidence type="ECO:0000313" key="2">
    <source>
        <dbReference type="EnsemblMetazoa" id="tetur10g01430.1"/>
    </source>
</evidence>
<feature type="compositionally biased region" description="Polar residues" evidence="1">
    <location>
        <begin position="253"/>
        <end position="264"/>
    </location>
</feature>
<feature type="compositionally biased region" description="Basic and acidic residues" evidence="1">
    <location>
        <begin position="185"/>
        <end position="194"/>
    </location>
</feature>
<feature type="compositionally biased region" description="Acidic residues" evidence="1">
    <location>
        <begin position="348"/>
        <end position="365"/>
    </location>
</feature>
<dbReference type="EMBL" id="CAEY01000030">
    <property type="status" value="NOT_ANNOTATED_CDS"/>
    <property type="molecule type" value="Genomic_DNA"/>
</dbReference>
<feature type="compositionally biased region" description="Polar residues" evidence="1">
    <location>
        <begin position="72"/>
        <end position="84"/>
    </location>
</feature>
<name>T1KF09_TETUR</name>
<keyword evidence="3" id="KW-1185">Reference proteome</keyword>
<dbReference type="OrthoDB" id="6516923at2759"/>
<organism evidence="2 3">
    <name type="scientific">Tetranychus urticae</name>
    <name type="common">Two-spotted spider mite</name>
    <dbReference type="NCBI Taxonomy" id="32264"/>
    <lineage>
        <taxon>Eukaryota</taxon>
        <taxon>Metazoa</taxon>
        <taxon>Ecdysozoa</taxon>
        <taxon>Arthropoda</taxon>
        <taxon>Chelicerata</taxon>
        <taxon>Arachnida</taxon>
        <taxon>Acari</taxon>
        <taxon>Acariformes</taxon>
        <taxon>Trombidiformes</taxon>
        <taxon>Prostigmata</taxon>
        <taxon>Eleutherengona</taxon>
        <taxon>Raphignathae</taxon>
        <taxon>Tetranychoidea</taxon>
        <taxon>Tetranychidae</taxon>
        <taxon>Tetranychus</taxon>
    </lineage>
</organism>
<dbReference type="AlphaFoldDB" id="T1KF09"/>
<feature type="compositionally biased region" description="Polar residues" evidence="1">
    <location>
        <begin position="163"/>
        <end position="183"/>
    </location>
</feature>
<dbReference type="STRING" id="32264.T1KF09"/>
<gene>
    <name evidence="2" type="primary">107363752</name>
</gene>
<feature type="region of interest" description="Disordered" evidence="1">
    <location>
        <begin position="526"/>
        <end position="547"/>
    </location>
</feature>
<accession>T1KF09</accession>
<feature type="region of interest" description="Disordered" evidence="1">
    <location>
        <begin position="1"/>
        <end position="25"/>
    </location>
</feature>
<feature type="compositionally biased region" description="Low complexity" evidence="1">
    <location>
        <begin position="124"/>
        <end position="157"/>
    </location>
</feature>
<feature type="compositionally biased region" description="Basic and acidic residues" evidence="1">
    <location>
        <begin position="318"/>
        <end position="335"/>
    </location>
</feature>
<feature type="region of interest" description="Disordered" evidence="1">
    <location>
        <begin position="428"/>
        <end position="498"/>
    </location>
</feature>
<dbReference type="HOGENOM" id="CLU_472779_0_0_1"/>
<dbReference type="OMA" id="ANRYPIA"/>